<dbReference type="SUPFAM" id="SSF52540">
    <property type="entry name" value="P-loop containing nucleoside triphosphate hydrolases"/>
    <property type="match status" value="1"/>
</dbReference>
<dbReference type="Gene3D" id="1.10.10.10">
    <property type="entry name" value="Winged helix-like DNA-binding domain superfamily/Winged helix DNA-binding domain"/>
    <property type="match status" value="1"/>
</dbReference>
<accession>A0A947GL47</accession>
<evidence type="ECO:0000256" key="2">
    <source>
        <dbReference type="ARBA" id="ARBA00022840"/>
    </source>
</evidence>
<proteinExistence type="predicted"/>
<dbReference type="InterPro" id="IPR045455">
    <property type="entry name" value="NrS-1_pol-like_helicase"/>
</dbReference>
<evidence type="ECO:0000259" key="3">
    <source>
        <dbReference type="PROSITE" id="PS51206"/>
    </source>
</evidence>
<sequence length="416" mass="47057">EYGFTWQLPYEYLPGVTCDPILEWLRWAANEDETVVQLIRACLKAMVMGRPDFQRYLEVIGGGGTGKGTLIRLIQALLGRSNTVSTSLSRIASSRFETSRFMGKRLVFIPDADYNPTAVDVLKQLTGEDYIPWERKGENADYTDGFSLEGWVMVATNKEVIASDHTNALFRRRIPIYFNRIVPDGQRRSLIEFAPDGSLRGEFAKHLPGLFNWVLEMPHELMEAYIRNPRQYVGAMAEFQATSLLKTDSLAQWVNDRVVVDEKSWTKIGDKSNPKANCLYANYVDYCESANVKPLSLSKFSSALENLLQTQLGIDAQRKRERNRGSGFTGIRLIGVDSIGQPDSFVSPETVSNALKGNYNHDECTLLSTRDIQRLSNLYETDGATFDKEIERLSEPQMEFFYQKISTNGRHPVNAG</sequence>
<dbReference type="InterPro" id="IPR014015">
    <property type="entry name" value="Helicase_SF3_DNA-vir"/>
</dbReference>
<dbReference type="AlphaFoldDB" id="A0A947GL47"/>
<keyword evidence="5" id="KW-1185">Reference proteome</keyword>
<keyword evidence="2" id="KW-0067">ATP-binding</keyword>
<reference evidence="4" key="2">
    <citation type="journal article" date="2021" name="Mar. Drugs">
        <title>Genome Reduction and Secondary Metabolism of the Marine Sponge-Associated Cyanobacterium Leptothoe.</title>
        <authorList>
            <person name="Konstantinou D."/>
            <person name="Popin R.V."/>
            <person name="Fewer D.P."/>
            <person name="Sivonen K."/>
            <person name="Gkelis S."/>
        </authorList>
    </citation>
    <scope>NUCLEOTIDE SEQUENCE</scope>
    <source>
        <strain evidence="4">TAU-MAC 1115</strain>
    </source>
</reference>
<dbReference type="InterPro" id="IPR036388">
    <property type="entry name" value="WH-like_DNA-bd_sf"/>
</dbReference>
<feature type="domain" description="SF3 helicase" evidence="3">
    <location>
        <begin position="30"/>
        <end position="191"/>
    </location>
</feature>
<name>A0A947GL47_9CYAN</name>
<protein>
    <recommendedName>
        <fullName evidence="3">SF3 helicase domain-containing protein</fullName>
    </recommendedName>
</protein>
<reference evidence="4" key="1">
    <citation type="submission" date="2020-11" db="EMBL/GenBank/DDBJ databases">
        <authorList>
            <person name="Konstantinou D."/>
            <person name="Gkelis S."/>
            <person name="Popin R."/>
            <person name="Fewer D."/>
            <person name="Sivonen K."/>
        </authorList>
    </citation>
    <scope>NUCLEOTIDE SEQUENCE</scope>
    <source>
        <strain evidence="4">TAU-MAC 1115</strain>
    </source>
</reference>
<dbReference type="EMBL" id="JADOES010000077">
    <property type="protein sequence ID" value="MBT9318039.1"/>
    <property type="molecule type" value="Genomic_DNA"/>
</dbReference>
<dbReference type="InterPro" id="IPR027417">
    <property type="entry name" value="P-loop_NTPase"/>
</dbReference>
<gene>
    <name evidence="4" type="ORF">IXB50_21740</name>
</gene>
<dbReference type="Gene3D" id="3.40.50.300">
    <property type="entry name" value="P-loop containing nucleotide triphosphate hydrolases"/>
    <property type="match status" value="1"/>
</dbReference>
<comment type="caution">
    <text evidence="4">The sequence shown here is derived from an EMBL/GenBank/DDBJ whole genome shotgun (WGS) entry which is preliminary data.</text>
</comment>
<keyword evidence="1" id="KW-0547">Nucleotide-binding</keyword>
<evidence type="ECO:0000313" key="5">
    <source>
        <dbReference type="Proteomes" id="UP000717364"/>
    </source>
</evidence>
<dbReference type="Proteomes" id="UP000717364">
    <property type="component" value="Unassembled WGS sequence"/>
</dbReference>
<feature type="non-terminal residue" evidence="4">
    <location>
        <position position="1"/>
    </location>
</feature>
<dbReference type="RefSeq" id="WP_215611101.1">
    <property type="nucleotide sequence ID" value="NZ_JADOES010000077.1"/>
</dbReference>
<organism evidence="4 5">
    <name type="scientific">Leptothoe spongobia TAU-MAC 1115</name>
    <dbReference type="NCBI Taxonomy" id="1967444"/>
    <lineage>
        <taxon>Bacteria</taxon>
        <taxon>Bacillati</taxon>
        <taxon>Cyanobacteriota</taxon>
        <taxon>Cyanophyceae</taxon>
        <taxon>Nodosilineales</taxon>
        <taxon>Cymatolegaceae</taxon>
        <taxon>Leptothoe</taxon>
        <taxon>Leptothoe spongobia</taxon>
    </lineage>
</organism>
<evidence type="ECO:0000313" key="4">
    <source>
        <dbReference type="EMBL" id="MBT9318039.1"/>
    </source>
</evidence>
<evidence type="ECO:0000256" key="1">
    <source>
        <dbReference type="ARBA" id="ARBA00022741"/>
    </source>
</evidence>
<dbReference type="GO" id="GO:0005524">
    <property type="term" value="F:ATP binding"/>
    <property type="evidence" value="ECO:0007669"/>
    <property type="project" value="UniProtKB-KW"/>
</dbReference>
<dbReference type="PROSITE" id="PS51206">
    <property type="entry name" value="SF3_HELICASE_1"/>
    <property type="match status" value="1"/>
</dbReference>
<dbReference type="Pfam" id="PF19263">
    <property type="entry name" value="DUF5906"/>
    <property type="match status" value="1"/>
</dbReference>